<reference evidence="1" key="1">
    <citation type="submission" date="2020-09" db="EMBL/GenBank/DDBJ databases">
        <title>Genome-Enabled Discovery of Anthraquinone Biosynthesis in Senna tora.</title>
        <authorList>
            <person name="Kang S.-H."/>
            <person name="Pandey R.P."/>
            <person name="Lee C.-M."/>
            <person name="Sim J.-S."/>
            <person name="Jeong J.-T."/>
            <person name="Choi B.-S."/>
            <person name="Jung M."/>
            <person name="Ginzburg D."/>
            <person name="Zhao K."/>
            <person name="Won S.Y."/>
            <person name="Oh T.-J."/>
            <person name="Yu Y."/>
            <person name="Kim N.-H."/>
            <person name="Lee O.R."/>
            <person name="Lee T.-H."/>
            <person name="Bashyal P."/>
            <person name="Kim T.-S."/>
            <person name="Lee W.-H."/>
            <person name="Kawkins C."/>
            <person name="Kim C.-K."/>
            <person name="Kim J.S."/>
            <person name="Ahn B.O."/>
            <person name="Rhee S.Y."/>
            <person name="Sohng J.K."/>
        </authorList>
    </citation>
    <scope>NUCLEOTIDE SEQUENCE</scope>
    <source>
        <tissue evidence="1">Leaf</tissue>
    </source>
</reference>
<protein>
    <submittedName>
        <fullName evidence="1">Uncharacterized protein</fullName>
    </submittedName>
</protein>
<evidence type="ECO:0000313" key="1">
    <source>
        <dbReference type="EMBL" id="KAF7826580.1"/>
    </source>
</evidence>
<dbReference type="Proteomes" id="UP000634136">
    <property type="component" value="Unassembled WGS sequence"/>
</dbReference>
<gene>
    <name evidence="1" type="ORF">G2W53_017744</name>
</gene>
<dbReference type="OrthoDB" id="848707at2759"/>
<accession>A0A834WKG0</accession>
<dbReference type="AlphaFoldDB" id="A0A834WKG0"/>
<dbReference type="EMBL" id="JAAIUW010000006">
    <property type="protein sequence ID" value="KAF7826580.1"/>
    <property type="molecule type" value="Genomic_DNA"/>
</dbReference>
<comment type="caution">
    <text evidence="1">The sequence shown here is derived from an EMBL/GenBank/DDBJ whole genome shotgun (WGS) entry which is preliminary data.</text>
</comment>
<keyword evidence="2" id="KW-1185">Reference proteome</keyword>
<organism evidence="1 2">
    <name type="scientific">Senna tora</name>
    <dbReference type="NCBI Taxonomy" id="362788"/>
    <lineage>
        <taxon>Eukaryota</taxon>
        <taxon>Viridiplantae</taxon>
        <taxon>Streptophyta</taxon>
        <taxon>Embryophyta</taxon>
        <taxon>Tracheophyta</taxon>
        <taxon>Spermatophyta</taxon>
        <taxon>Magnoliopsida</taxon>
        <taxon>eudicotyledons</taxon>
        <taxon>Gunneridae</taxon>
        <taxon>Pentapetalae</taxon>
        <taxon>rosids</taxon>
        <taxon>fabids</taxon>
        <taxon>Fabales</taxon>
        <taxon>Fabaceae</taxon>
        <taxon>Caesalpinioideae</taxon>
        <taxon>Cassia clade</taxon>
        <taxon>Senna</taxon>
    </lineage>
</organism>
<evidence type="ECO:0000313" key="2">
    <source>
        <dbReference type="Proteomes" id="UP000634136"/>
    </source>
</evidence>
<sequence>MTRVKLFDGPGTKTHFEKTSKTVIVLQQFDSDTLESTILIRGRLATLNKSFLSEVLQCPNSRIYPDLADDIITESYSKGADNRILFHIIDQAVMPKLNKANDPNNTELFVMWCLSRYLRVNLPHIIISQMKHICQSSQELAYGMVITLIAKFMKVDINEYEGGEASFLCRFDIGLLHQTQFRKIGKYWVKKGKEVEIVPKTEEVLKLPKGGKRKTVGVKGKGKVKMGSPFVRKSARLTKGKEKSTEKTVIISDLEEEEASFHTEKSTTL</sequence>
<proteinExistence type="predicted"/>
<name>A0A834WKG0_9FABA</name>